<gene>
    <name evidence="2" type="ORF">E5288_WYG008786</name>
</gene>
<reference evidence="2" key="1">
    <citation type="submission" date="2019-10" db="EMBL/GenBank/DDBJ databases">
        <title>The sequence and de novo assembly of the wild yak genome.</title>
        <authorList>
            <person name="Liu Y."/>
        </authorList>
    </citation>
    <scope>NUCLEOTIDE SEQUENCE [LARGE SCALE GENOMIC DNA]</scope>
    <source>
        <strain evidence="2">WY2019</strain>
    </source>
</reference>
<proteinExistence type="predicted"/>
<dbReference type="EMBL" id="VBQZ03000042">
    <property type="protein sequence ID" value="MXQ87916.1"/>
    <property type="molecule type" value="Genomic_DNA"/>
</dbReference>
<accession>A0A6B0RIV7</accession>
<keyword evidence="3" id="KW-1185">Reference proteome</keyword>
<feature type="region of interest" description="Disordered" evidence="1">
    <location>
        <begin position="1"/>
        <end position="57"/>
    </location>
</feature>
<sequence length="92" mass="10048">MHPHLRVLQRLRSKPTEASGSAWHSVLGRPAPPLGRVQGVSSGSRRPAGVLESQSGLRPTTLAAWSSDTSQKQFLKEVAKVEKKMPRKLSPK</sequence>
<protein>
    <submittedName>
        <fullName evidence="2">Uncharacterized protein</fullName>
    </submittedName>
</protein>
<dbReference type="Proteomes" id="UP000322234">
    <property type="component" value="Unassembled WGS sequence"/>
</dbReference>
<evidence type="ECO:0000313" key="2">
    <source>
        <dbReference type="EMBL" id="MXQ87916.1"/>
    </source>
</evidence>
<name>A0A6B0RIV7_9CETA</name>
<evidence type="ECO:0000256" key="1">
    <source>
        <dbReference type="SAM" id="MobiDB-lite"/>
    </source>
</evidence>
<evidence type="ECO:0000313" key="3">
    <source>
        <dbReference type="Proteomes" id="UP000322234"/>
    </source>
</evidence>
<dbReference type="AlphaFoldDB" id="A0A6B0RIV7"/>
<organism evidence="2 3">
    <name type="scientific">Bos mutus</name>
    <name type="common">wild yak</name>
    <dbReference type="NCBI Taxonomy" id="72004"/>
    <lineage>
        <taxon>Eukaryota</taxon>
        <taxon>Metazoa</taxon>
        <taxon>Chordata</taxon>
        <taxon>Craniata</taxon>
        <taxon>Vertebrata</taxon>
        <taxon>Euteleostomi</taxon>
        <taxon>Mammalia</taxon>
        <taxon>Eutheria</taxon>
        <taxon>Laurasiatheria</taxon>
        <taxon>Artiodactyla</taxon>
        <taxon>Ruminantia</taxon>
        <taxon>Pecora</taxon>
        <taxon>Bovidae</taxon>
        <taxon>Bovinae</taxon>
        <taxon>Bos</taxon>
    </lineage>
</organism>
<comment type="caution">
    <text evidence="2">The sequence shown here is derived from an EMBL/GenBank/DDBJ whole genome shotgun (WGS) entry which is preliminary data.</text>
</comment>
<feature type="compositionally biased region" description="Basic residues" evidence="1">
    <location>
        <begin position="1"/>
        <end position="13"/>
    </location>
</feature>